<feature type="domain" description="N-acetyltransferase" evidence="1">
    <location>
        <begin position="52"/>
        <end position="163"/>
    </location>
</feature>
<evidence type="ECO:0000259" key="1">
    <source>
        <dbReference type="Pfam" id="PF00583"/>
    </source>
</evidence>
<keyword evidence="4" id="KW-1185">Reference proteome</keyword>
<dbReference type="GO" id="GO:0016747">
    <property type="term" value="F:acyltransferase activity, transferring groups other than amino-acyl groups"/>
    <property type="evidence" value="ECO:0007669"/>
    <property type="project" value="InterPro"/>
</dbReference>
<feature type="non-terminal residue" evidence="3">
    <location>
        <position position="1"/>
    </location>
</feature>
<evidence type="ECO:0000313" key="3">
    <source>
        <dbReference type="EMBL" id="OBA27722.1"/>
    </source>
</evidence>
<comment type="caution">
    <text evidence="3">The sequence shown here is derived from an EMBL/GenBank/DDBJ whole genome shotgun (WGS) entry which is preliminary data.</text>
</comment>
<dbReference type="Proteomes" id="UP000092321">
    <property type="component" value="Unassembled WGS sequence"/>
</dbReference>
<dbReference type="EMBL" id="LXPE01000007">
    <property type="protein sequence ID" value="OBA27722.1"/>
    <property type="molecule type" value="Genomic_DNA"/>
</dbReference>
<dbReference type="InterPro" id="IPR052742">
    <property type="entry name" value="Mito_N-acetyltransferase"/>
</dbReference>
<dbReference type="SUPFAM" id="SSF55729">
    <property type="entry name" value="Acyl-CoA N-acyltransferases (Nat)"/>
    <property type="match status" value="1"/>
</dbReference>
<gene>
    <name evidence="3" type="ORF">HANVADRAFT_15308</name>
</gene>
<accession>A0A1B7TG59</accession>
<dbReference type="Pfam" id="PF00583">
    <property type="entry name" value="Acetyltransf_1"/>
    <property type="match status" value="1"/>
</dbReference>
<dbReference type="PANTHER" id="PTHR43138">
    <property type="entry name" value="ACETYLTRANSFERASE, GNAT FAMILY"/>
    <property type="match status" value="1"/>
</dbReference>
<dbReference type="GO" id="GO:0005634">
    <property type="term" value="C:nucleus"/>
    <property type="evidence" value="ECO:0007669"/>
    <property type="project" value="TreeGrafter"/>
</dbReference>
<dbReference type="InterPro" id="IPR041588">
    <property type="entry name" value="Integrase_H2C2"/>
</dbReference>
<dbReference type="Pfam" id="PF17921">
    <property type="entry name" value="Integrase_H2C2"/>
    <property type="match status" value="1"/>
</dbReference>
<dbReference type="PANTHER" id="PTHR43138:SF2">
    <property type="entry name" value="PROTEIN SPT10"/>
    <property type="match status" value="1"/>
</dbReference>
<sequence>EGEFDVTLYPIYPAQSKYIPSRLINFLKHEYNQEILKGITLPYLKQMTNKEFINFWFKDKDDDDEEEEEKELDSNGMPDSYLNHIKWESQCLGIFNIVPCYEGRSSHICTASFLVNEGIRNKLVGSFLMEKFLYWAPKLGYAMVQFPLIYDTNIAIIKILDKFHFQILGKLPNSGVLLGYSEPVSTTTDGQVDDVDSNGEIIRFKLLQRFMLTNKYPFPNMSRADKARLRALRYRYQLDGEGRLYLKGREVISNIFEQKNIVREVHNLKHWQVNKMNRVICKDYYWPSLRKTILKVFSECKICNDSHR</sequence>
<feature type="domain" description="Integrase zinc-binding" evidence="2">
    <location>
        <begin position="258"/>
        <end position="304"/>
    </location>
</feature>
<evidence type="ECO:0000313" key="4">
    <source>
        <dbReference type="Proteomes" id="UP000092321"/>
    </source>
</evidence>
<organism evidence="3 4">
    <name type="scientific">Hanseniaspora valbyensis NRRL Y-1626</name>
    <dbReference type="NCBI Taxonomy" id="766949"/>
    <lineage>
        <taxon>Eukaryota</taxon>
        <taxon>Fungi</taxon>
        <taxon>Dikarya</taxon>
        <taxon>Ascomycota</taxon>
        <taxon>Saccharomycotina</taxon>
        <taxon>Saccharomycetes</taxon>
        <taxon>Saccharomycodales</taxon>
        <taxon>Saccharomycodaceae</taxon>
        <taxon>Hanseniaspora</taxon>
    </lineage>
</organism>
<dbReference type="AlphaFoldDB" id="A0A1B7TG59"/>
<name>A0A1B7TG59_9ASCO</name>
<proteinExistence type="predicted"/>
<evidence type="ECO:0000259" key="2">
    <source>
        <dbReference type="Pfam" id="PF17921"/>
    </source>
</evidence>
<dbReference type="InterPro" id="IPR016181">
    <property type="entry name" value="Acyl_CoA_acyltransferase"/>
</dbReference>
<dbReference type="InterPro" id="IPR000182">
    <property type="entry name" value="GNAT_dom"/>
</dbReference>
<dbReference type="Gene3D" id="3.40.630.30">
    <property type="match status" value="1"/>
</dbReference>
<protein>
    <submittedName>
        <fullName evidence="3">Uncharacterized protein</fullName>
    </submittedName>
</protein>
<reference evidence="4" key="1">
    <citation type="journal article" date="2016" name="Proc. Natl. Acad. Sci. U.S.A.">
        <title>Comparative genomics of biotechnologically important yeasts.</title>
        <authorList>
            <person name="Riley R."/>
            <person name="Haridas S."/>
            <person name="Wolfe K.H."/>
            <person name="Lopes M.R."/>
            <person name="Hittinger C.T."/>
            <person name="Goeker M."/>
            <person name="Salamov A.A."/>
            <person name="Wisecaver J.H."/>
            <person name="Long T.M."/>
            <person name="Calvey C.H."/>
            <person name="Aerts A.L."/>
            <person name="Barry K.W."/>
            <person name="Choi C."/>
            <person name="Clum A."/>
            <person name="Coughlan A.Y."/>
            <person name="Deshpande S."/>
            <person name="Douglass A.P."/>
            <person name="Hanson S.J."/>
            <person name="Klenk H.-P."/>
            <person name="LaButti K.M."/>
            <person name="Lapidus A."/>
            <person name="Lindquist E.A."/>
            <person name="Lipzen A.M."/>
            <person name="Meier-Kolthoff J.P."/>
            <person name="Ohm R.A."/>
            <person name="Otillar R.P."/>
            <person name="Pangilinan J.L."/>
            <person name="Peng Y."/>
            <person name="Rokas A."/>
            <person name="Rosa C.A."/>
            <person name="Scheuner C."/>
            <person name="Sibirny A.A."/>
            <person name="Slot J.C."/>
            <person name="Stielow J.B."/>
            <person name="Sun H."/>
            <person name="Kurtzman C.P."/>
            <person name="Blackwell M."/>
            <person name="Grigoriev I.V."/>
            <person name="Jeffries T.W."/>
        </authorList>
    </citation>
    <scope>NUCLEOTIDE SEQUENCE [LARGE SCALE GENOMIC DNA]</scope>
    <source>
        <strain evidence="4">NRRL Y-1626</strain>
    </source>
</reference>
<dbReference type="Gene3D" id="1.10.340.70">
    <property type="match status" value="1"/>
</dbReference>
<dbReference type="OrthoDB" id="3972196at2759"/>
<feature type="non-terminal residue" evidence="3">
    <location>
        <position position="308"/>
    </location>
</feature>